<accession>A0A1Y1L3H7</accession>
<sequence length="730" mass="83675">MANTPQSNHRISGYLEKKAKLRLGSPWKKYWFVLEGRLLLYYRSKDEYESLSPCKGSINLCPPCNVKPAMSVSGVFQIECRASTIILRAEDRSQQEQWMQSLLSAIAQPQSNSNRMSHFRYSLDDLPIPNQKPGRLCRQNTMPHRNSPSSKDIIERLQKIGAQTYRVTTGAIAKITQKDQNGEIQKSQSAEQLPQYSVILEENSSEKNNDIGVSVDNEHYVASAEVDEENHNEQAHIRTENQRNVDHLYDRCSRQSLEDGYSTVDKFKDTEHEVSNDQYVITDNEFLYCAIDNPKEALYEDPENLKVEPLLPPRPDLRKHSEDAFSQASSNEDTNKRKKGKFLFRHLRKYDKKLDEELKKKPKSRTASFLKRVWKRKAKSIDAQEDVAYEAIDYEVIEKQIQQNKNDLQMLQELQDILESRKCILQERLKSNSQRATRNSLPNVDKLECVENWEDRKNEEVKPSIPPKQLSPSSTTLSPSDSLNNNEIKSIDEILEDLDKEKEASESKQKVKELIEKFEVQNEDDVKMRPKSKQLHFIIGPDSCSRHSEGLNELLEKLCKVTCAPVLKPGVTSSLVTPTLTDEEWLKVMPIRYRRLSEPDYDIPRSHRSLHLPTPAKTSETPIIATRFFGPILIPETRPRGIDSKPSTMDPDSLEVDRSDPVSHNFQKEDQVIYAQPKSLSVGVEDCAENMPSDPDCDKNANENLEGAVAVKEEMFVDSLEPLVEISTIF</sequence>
<feature type="coiled-coil region" evidence="1">
    <location>
        <begin position="394"/>
        <end position="421"/>
    </location>
</feature>
<feature type="region of interest" description="Disordered" evidence="2">
    <location>
        <begin position="310"/>
        <end position="336"/>
    </location>
</feature>
<dbReference type="SUPFAM" id="SSF50729">
    <property type="entry name" value="PH domain-like"/>
    <property type="match status" value="1"/>
</dbReference>
<dbReference type="AlphaFoldDB" id="A0A1Y1L3H7"/>
<feature type="coiled-coil region" evidence="1">
    <location>
        <begin position="488"/>
        <end position="524"/>
    </location>
</feature>
<evidence type="ECO:0000313" key="4">
    <source>
        <dbReference type="EMBL" id="JAV68134.1"/>
    </source>
</evidence>
<dbReference type="InterPro" id="IPR011993">
    <property type="entry name" value="PH-like_dom_sf"/>
</dbReference>
<dbReference type="CDD" id="cd00821">
    <property type="entry name" value="PH"/>
    <property type="match status" value="1"/>
</dbReference>
<feature type="region of interest" description="Disordered" evidence="2">
    <location>
        <begin position="639"/>
        <end position="659"/>
    </location>
</feature>
<name>A0A1Y1L3H7_PHOPY</name>
<dbReference type="PROSITE" id="PS50003">
    <property type="entry name" value="PH_DOMAIN"/>
    <property type="match status" value="1"/>
</dbReference>
<keyword evidence="1" id="KW-0175">Coiled coil</keyword>
<reference evidence="4" key="1">
    <citation type="journal article" date="2016" name="Sci. Rep.">
        <title>Molecular characterization of firefly nuptial gifts: a multi-omics approach sheds light on postcopulatory sexual selection.</title>
        <authorList>
            <person name="Al-Wathiqui N."/>
            <person name="Fallon T.R."/>
            <person name="South A."/>
            <person name="Weng J.K."/>
            <person name="Lewis S.M."/>
        </authorList>
    </citation>
    <scope>NUCLEOTIDE SEQUENCE</scope>
</reference>
<dbReference type="Gene3D" id="2.30.29.30">
    <property type="entry name" value="Pleckstrin-homology domain (PH domain)/Phosphotyrosine-binding domain (PTB)"/>
    <property type="match status" value="1"/>
</dbReference>
<organism evidence="4">
    <name type="scientific">Photinus pyralis</name>
    <name type="common">Common eastern firefly</name>
    <name type="synonym">Lampyris pyralis</name>
    <dbReference type="NCBI Taxonomy" id="7054"/>
    <lineage>
        <taxon>Eukaryota</taxon>
        <taxon>Metazoa</taxon>
        <taxon>Ecdysozoa</taxon>
        <taxon>Arthropoda</taxon>
        <taxon>Hexapoda</taxon>
        <taxon>Insecta</taxon>
        <taxon>Pterygota</taxon>
        <taxon>Neoptera</taxon>
        <taxon>Endopterygota</taxon>
        <taxon>Coleoptera</taxon>
        <taxon>Polyphaga</taxon>
        <taxon>Elateriformia</taxon>
        <taxon>Elateroidea</taxon>
        <taxon>Lampyridae</taxon>
        <taxon>Lampyrinae</taxon>
        <taxon>Photinus</taxon>
    </lineage>
</organism>
<feature type="region of interest" description="Disordered" evidence="2">
    <location>
        <begin position="457"/>
        <end position="485"/>
    </location>
</feature>
<feature type="compositionally biased region" description="Low complexity" evidence="2">
    <location>
        <begin position="470"/>
        <end position="485"/>
    </location>
</feature>
<dbReference type="Pfam" id="PF00169">
    <property type="entry name" value="PH"/>
    <property type="match status" value="1"/>
</dbReference>
<protein>
    <recommendedName>
        <fullName evidence="3">PH domain-containing protein</fullName>
    </recommendedName>
</protein>
<evidence type="ECO:0000256" key="2">
    <source>
        <dbReference type="SAM" id="MobiDB-lite"/>
    </source>
</evidence>
<dbReference type="InterPro" id="IPR001849">
    <property type="entry name" value="PH_domain"/>
</dbReference>
<evidence type="ECO:0000256" key="1">
    <source>
        <dbReference type="SAM" id="Coils"/>
    </source>
</evidence>
<feature type="domain" description="PH" evidence="3">
    <location>
        <begin position="8"/>
        <end position="107"/>
    </location>
</feature>
<dbReference type="SMART" id="SM00233">
    <property type="entry name" value="PH"/>
    <property type="match status" value="1"/>
</dbReference>
<evidence type="ECO:0000259" key="3">
    <source>
        <dbReference type="PROSITE" id="PS50003"/>
    </source>
</evidence>
<dbReference type="EMBL" id="GEZM01066149">
    <property type="protein sequence ID" value="JAV68134.1"/>
    <property type="molecule type" value="Transcribed_RNA"/>
</dbReference>
<proteinExistence type="predicted"/>